<dbReference type="AlphaFoldDB" id="Q6BXC9"/>
<dbReference type="PANTHER" id="PTHR17224">
    <property type="entry name" value="PEPTIDYL-TRNA HYDROLASE"/>
    <property type="match status" value="1"/>
</dbReference>
<dbReference type="HOGENOM" id="CLU_1310081_0_0_1"/>
<dbReference type="InterPro" id="IPR001328">
    <property type="entry name" value="Pept_tRNA_hydro"/>
</dbReference>
<dbReference type="OMA" id="TYMNESS"/>
<dbReference type="GO" id="GO:0000049">
    <property type="term" value="F:tRNA binding"/>
    <property type="evidence" value="ECO:0007669"/>
    <property type="project" value="UniProtKB-KW"/>
</dbReference>
<dbReference type="PANTHER" id="PTHR17224:SF1">
    <property type="entry name" value="PEPTIDYL-TRNA HYDROLASE"/>
    <property type="match status" value="1"/>
</dbReference>
<dbReference type="eggNOG" id="KOG2255">
    <property type="taxonomic scope" value="Eukaryota"/>
</dbReference>
<dbReference type="Proteomes" id="UP000000599">
    <property type="component" value="Chromosome B"/>
</dbReference>
<dbReference type="STRING" id="284592.Q6BXC9"/>
<proteinExistence type="predicted"/>
<dbReference type="KEGG" id="dha:DEHA2B04114g"/>
<protein>
    <submittedName>
        <fullName evidence="4">DEHA2B04114p</fullName>
    </submittedName>
</protein>
<dbReference type="Pfam" id="PF01195">
    <property type="entry name" value="Pept_tRNA_hydro"/>
    <property type="match status" value="1"/>
</dbReference>
<dbReference type="OrthoDB" id="1711136at2759"/>
<evidence type="ECO:0000256" key="1">
    <source>
        <dbReference type="ARBA" id="ARBA00022555"/>
    </source>
</evidence>
<reference evidence="4 5" key="1">
    <citation type="journal article" date="2004" name="Nature">
        <title>Genome evolution in yeasts.</title>
        <authorList>
            <consortium name="Genolevures"/>
            <person name="Dujon B."/>
            <person name="Sherman D."/>
            <person name="Fischer G."/>
            <person name="Durrens P."/>
            <person name="Casaregola S."/>
            <person name="Lafontaine I."/>
            <person name="de Montigny J."/>
            <person name="Marck C."/>
            <person name="Neuveglise C."/>
            <person name="Talla E."/>
            <person name="Goffard N."/>
            <person name="Frangeul L."/>
            <person name="Aigle M."/>
            <person name="Anthouard V."/>
            <person name="Babour A."/>
            <person name="Barbe V."/>
            <person name="Barnay S."/>
            <person name="Blanchin S."/>
            <person name="Beckerich J.M."/>
            <person name="Beyne E."/>
            <person name="Bleykasten C."/>
            <person name="Boisrame A."/>
            <person name="Boyer J."/>
            <person name="Cattolico L."/>
            <person name="Confanioleri F."/>
            <person name="de Daruvar A."/>
            <person name="Despons L."/>
            <person name="Fabre E."/>
            <person name="Fairhead C."/>
            <person name="Ferry-Dumazet H."/>
            <person name="Groppi A."/>
            <person name="Hantraye F."/>
            <person name="Hennequin C."/>
            <person name="Jauniaux N."/>
            <person name="Joyet P."/>
            <person name="Kachouri R."/>
            <person name="Kerrest A."/>
            <person name="Koszul R."/>
            <person name="Lemaire M."/>
            <person name="Lesur I."/>
            <person name="Ma L."/>
            <person name="Muller H."/>
            <person name="Nicaud J.M."/>
            <person name="Nikolski M."/>
            <person name="Oztas S."/>
            <person name="Ozier-Kalogeropoulos O."/>
            <person name="Pellenz S."/>
            <person name="Potier S."/>
            <person name="Richard G.F."/>
            <person name="Straub M.L."/>
            <person name="Suleau A."/>
            <person name="Swennene D."/>
            <person name="Tekaia F."/>
            <person name="Wesolowski-Louvel M."/>
            <person name="Westhof E."/>
            <person name="Wirth B."/>
            <person name="Zeniou-Meyer M."/>
            <person name="Zivanovic I."/>
            <person name="Bolotin-Fukuhara M."/>
            <person name="Thierry A."/>
            <person name="Bouchier C."/>
            <person name="Caudron B."/>
            <person name="Scarpelli C."/>
            <person name="Gaillardin C."/>
            <person name="Weissenbach J."/>
            <person name="Wincker P."/>
            <person name="Souciet J.L."/>
        </authorList>
    </citation>
    <scope>NUCLEOTIDE SEQUENCE [LARGE SCALE GENOMIC DNA]</scope>
    <source>
        <strain evidence="5">ATCC 36239 / CBS 767 / BCRC 21394 / JCM 1990 / NBRC 0083 / IGC 2968</strain>
    </source>
</reference>
<dbReference type="GO" id="GO:0004045">
    <property type="term" value="F:peptidyl-tRNA hydrolase activity"/>
    <property type="evidence" value="ECO:0007669"/>
    <property type="project" value="InterPro"/>
</dbReference>
<organism evidence="4 5">
    <name type="scientific">Debaryomyces hansenii (strain ATCC 36239 / CBS 767 / BCRC 21394 / JCM 1990 / NBRC 0083 / IGC 2968)</name>
    <name type="common">Yeast</name>
    <name type="synonym">Torulaspora hansenii</name>
    <dbReference type="NCBI Taxonomy" id="284592"/>
    <lineage>
        <taxon>Eukaryota</taxon>
        <taxon>Fungi</taxon>
        <taxon>Dikarya</taxon>
        <taxon>Ascomycota</taxon>
        <taxon>Saccharomycotina</taxon>
        <taxon>Pichiomycetes</taxon>
        <taxon>Debaryomycetaceae</taxon>
        <taxon>Debaryomyces</taxon>
    </lineage>
</organism>
<keyword evidence="2" id="KW-0378">Hydrolase</keyword>
<dbReference type="NCBIfam" id="TIGR00447">
    <property type="entry name" value="pth"/>
    <property type="match status" value="1"/>
</dbReference>
<dbReference type="InParanoid" id="Q6BXC9"/>
<gene>
    <name evidence="4" type="ordered locus">DEHA2B04114g</name>
</gene>
<dbReference type="EMBL" id="CR382134">
    <property type="protein sequence ID" value="CAG85134.2"/>
    <property type="molecule type" value="Genomic_DNA"/>
</dbReference>
<dbReference type="SUPFAM" id="SSF53178">
    <property type="entry name" value="Peptidyl-tRNA hydrolase-like"/>
    <property type="match status" value="1"/>
</dbReference>
<dbReference type="GeneID" id="2913030"/>
<dbReference type="InterPro" id="IPR036416">
    <property type="entry name" value="Pept_tRNA_hydro_sf"/>
</dbReference>
<name>Q6BXC9_DEBHA</name>
<dbReference type="VEuPathDB" id="FungiDB:DEHA2B04114g"/>
<evidence type="ECO:0000313" key="4">
    <source>
        <dbReference type="EMBL" id="CAG85134.2"/>
    </source>
</evidence>
<dbReference type="Gene3D" id="3.40.50.1470">
    <property type="entry name" value="Peptidyl-tRNA hydrolase"/>
    <property type="match status" value="1"/>
</dbReference>
<dbReference type="RefSeq" id="XP_457140.2">
    <property type="nucleotide sequence ID" value="XM_457140.1"/>
</dbReference>
<evidence type="ECO:0000256" key="2">
    <source>
        <dbReference type="ARBA" id="ARBA00022801"/>
    </source>
</evidence>
<evidence type="ECO:0000256" key="3">
    <source>
        <dbReference type="ARBA" id="ARBA00022884"/>
    </source>
</evidence>
<keyword evidence="1" id="KW-0820">tRNA-binding</keyword>
<keyword evidence="5" id="KW-1185">Reference proteome</keyword>
<sequence length="210" mass="23550">MSMVAEKEFIIFSIGNPGSTNRHSTGHIVMKALIEYFGAKQLFKPSSNSMYSMTEVDNIALVKSNNYMNDSNKSLKQYIEQEKIGLRQAVLIVVYDEFDLDLGKVKISPFKKNESHNGIRSIKEYISRQSADSTVYKLGIGIGPKPSNATTSTMSSWVLSNFKPDERQIIDNLSIPLAIDYIDHVIDVNGEIQDCSKLNASFTKRSNLQI</sequence>
<evidence type="ECO:0000313" key="5">
    <source>
        <dbReference type="Proteomes" id="UP000000599"/>
    </source>
</evidence>
<keyword evidence="3" id="KW-0694">RNA-binding</keyword>
<accession>Q6BXC9</accession>